<name>A0A420WQ34_9PROT</name>
<dbReference type="Pfam" id="PF11381">
    <property type="entry name" value="DUF3185"/>
    <property type="match status" value="1"/>
</dbReference>
<dbReference type="RefSeq" id="WP_008943552.1">
    <property type="nucleotide sequence ID" value="NZ_RBIG01000001.1"/>
</dbReference>
<evidence type="ECO:0000256" key="1">
    <source>
        <dbReference type="SAM" id="Phobius"/>
    </source>
</evidence>
<dbReference type="InterPro" id="IPR021521">
    <property type="entry name" value="DUF3185"/>
</dbReference>
<dbReference type="Proteomes" id="UP000277424">
    <property type="component" value="Unassembled WGS sequence"/>
</dbReference>
<organism evidence="2 3">
    <name type="scientific">Oceanibaculum indicum</name>
    <dbReference type="NCBI Taxonomy" id="526216"/>
    <lineage>
        <taxon>Bacteria</taxon>
        <taxon>Pseudomonadati</taxon>
        <taxon>Pseudomonadota</taxon>
        <taxon>Alphaproteobacteria</taxon>
        <taxon>Rhodospirillales</taxon>
        <taxon>Oceanibaculaceae</taxon>
        <taxon>Oceanibaculum</taxon>
    </lineage>
</organism>
<dbReference type="AlphaFoldDB" id="A0A420WQ34"/>
<keyword evidence="1" id="KW-1133">Transmembrane helix</keyword>
<comment type="caution">
    <text evidence="2">The sequence shown here is derived from an EMBL/GenBank/DDBJ whole genome shotgun (WGS) entry which is preliminary data.</text>
</comment>
<dbReference type="EMBL" id="RBIG01000001">
    <property type="protein sequence ID" value="RKQ73153.1"/>
    <property type="molecule type" value="Genomic_DNA"/>
</dbReference>
<proteinExistence type="predicted"/>
<protein>
    <submittedName>
        <fullName evidence="2">Uncharacterized protein DUF3185</fullName>
    </submittedName>
</protein>
<dbReference type="OrthoDB" id="6199344at2"/>
<reference evidence="2 3" key="1">
    <citation type="submission" date="2018-10" db="EMBL/GenBank/DDBJ databases">
        <title>Comparative analysis of microorganisms from saline springs in Andes Mountain Range, Colombia.</title>
        <authorList>
            <person name="Rubin E."/>
        </authorList>
    </citation>
    <scope>NUCLEOTIDE SEQUENCE [LARGE SCALE GENOMIC DNA]</scope>
    <source>
        <strain evidence="2 3">USBA 36</strain>
    </source>
</reference>
<evidence type="ECO:0000313" key="2">
    <source>
        <dbReference type="EMBL" id="RKQ73153.1"/>
    </source>
</evidence>
<sequence>MTMSRIAGIVALAIGVVLLIFAQQATEAPVEELSNTLTGRYTDETMWYLVAGVAAAVGGGALLIFGRR</sequence>
<accession>A0A420WQ34</accession>
<gene>
    <name evidence="2" type="ORF">BCL74_0930</name>
</gene>
<keyword evidence="1" id="KW-0812">Transmembrane</keyword>
<feature type="transmembrane region" description="Helical" evidence="1">
    <location>
        <begin position="46"/>
        <end position="65"/>
    </location>
</feature>
<evidence type="ECO:0000313" key="3">
    <source>
        <dbReference type="Proteomes" id="UP000277424"/>
    </source>
</evidence>
<keyword evidence="1" id="KW-0472">Membrane</keyword>